<accession>A0ABR1UNU5</accession>
<name>A0ABR1UNU5_9PEZI</name>
<comment type="caution">
    <text evidence="1">The sequence shown here is derived from an EMBL/GenBank/DDBJ whole genome shotgun (WGS) entry which is preliminary data.</text>
</comment>
<dbReference type="EMBL" id="JAQQWM010000006">
    <property type="protein sequence ID" value="KAK8060598.1"/>
    <property type="molecule type" value="Genomic_DNA"/>
</dbReference>
<sequence length="405" mass="46100">MSCLDSCLDVPVPGCLREHVRSPPFRPLIRGDCITLDLVTEFGERFKRPAKEIKKACMLASGYWDLIVILERPRKDQDYDKSFNEFVEECPTLKAVDELIKFASNGSRSIHNVTVLDAFSFSPAKPSEPGALPTMCCHELVGKVIKAKTPKVVICCWRDYAGPSSIVSRELMSRGVGTWPPCERIDVRGTRVLAIRSFHPVRAVCYRRLSPCTRMTLIYHFVLAFNYLNAPKIYSADTLPWAEDMSQRCRNENKDPNFLNKWMTTPNVECIPTTLIHDISSQHVPDPLLRRINTWPSKDKVNFFLGRLCFSDYSGGALPLVELCLVFKLWDYPEKEGMIERLKAIGSRQQSFQTKPGIDLRIINIAASKVTKLLKFQPMPQEILDDLEEGMERLNMSNNVTPNQP</sequence>
<reference evidence="1 2" key="1">
    <citation type="submission" date="2023-01" db="EMBL/GenBank/DDBJ databases">
        <title>Analysis of 21 Apiospora genomes using comparative genomics revels a genus with tremendous synthesis potential of carbohydrate active enzymes and secondary metabolites.</title>
        <authorList>
            <person name="Sorensen T."/>
        </authorList>
    </citation>
    <scope>NUCLEOTIDE SEQUENCE [LARGE SCALE GENOMIC DNA]</scope>
    <source>
        <strain evidence="1 2">CBS 83171</strain>
    </source>
</reference>
<dbReference type="Proteomes" id="UP001446871">
    <property type="component" value="Unassembled WGS sequence"/>
</dbReference>
<proteinExistence type="predicted"/>
<keyword evidence="2" id="KW-1185">Reference proteome</keyword>
<gene>
    <name evidence="1" type="ORF">PG996_010528</name>
</gene>
<organism evidence="1 2">
    <name type="scientific">Apiospora saccharicola</name>
    <dbReference type="NCBI Taxonomy" id="335842"/>
    <lineage>
        <taxon>Eukaryota</taxon>
        <taxon>Fungi</taxon>
        <taxon>Dikarya</taxon>
        <taxon>Ascomycota</taxon>
        <taxon>Pezizomycotina</taxon>
        <taxon>Sordariomycetes</taxon>
        <taxon>Xylariomycetidae</taxon>
        <taxon>Amphisphaeriales</taxon>
        <taxon>Apiosporaceae</taxon>
        <taxon>Apiospora</taxon>
    </lineage>
</organism>
<protein>
    <submittedName>
        <fullName evidence="1">Uncharacterized protein</fullName>
    </submittedName>
</protein>
<evidence type="ECO:0000313" key="2">
    <source>
        <dbReference type="Proteomes" id="UP001446871"/>
    </source>
</evidence>
<evidence type="ECO:0000313" key="1">
    <source>
        <dbReference type="EMBL" id="KAK8060598.1"/>
    </source>
</evidence>